<evidence type="ECO:0000256" key="1">
    <source>
        <dbReference type="ARBA" id="ARBA00001933"/>
    </source>
</evidence>
<dbReference type="EC" id="2.6.1.42" evidence="11"/>
<dbReference type="PIRSF" id="PIRSF006468">
    <property type="entry name" value="BCAT1"/>
    <property type="match status" value="1"/>
</dbReference>
<dbReference type="GO" id="GO:0005739">
    <property type="term" value="C:mitochondrion"/>
    <property type="evidence" value="ECO:0007669"/>
    <property type="project" value="TreeGrafter"/>
</dbReference>
<dbReference type="Gene3D" id="3.30.470.10">
    <property type="match status" value="1"/>
</dbReference>
<evidence type="ECO:0000256" key="10">
    <source>
        <dbReference type="RuleBase" id="RU004516"/>
    </source>
</evidence>
<dbReference type="GO" id="GO:0004084">
    <property type="term" value="F:branched-chain-amino-acid transaminase activity"/>
    <property type="evidence" value="ECO:0007669"/>
    <property type="project" value="UniProtKB-EC"/>
</dbReference>
<evidence type="ECO:0000313" key="12">
    <source>
        <dbReference type="EMBL" id="KAF2461349.1"/>
    </source>
</evidence>
<evidence type="ECO:0000256" key="7">
    <source>
        <dbReference type="ARBA" id="ARBA00023304"/>
    </source>
</evidence>
<protein>
    <recommendedName>
        <fullName evidence="11">Branched-chain-amino-acid aminotransferase</fullName>
        <ecNumber evidence="11">2.6.1.42</ecNumber>
    </recommendedName>
</protein>
<keyword evidence="6 10" id="KW-0663">Pyridoxal phosphate</keyword>
<dbReference type="EMBL" id="MU001671">
    <property type="protein sequence ID" value="KAF2461349.1"/>
    <property type="molecule type" value="Genomic_DNA"/>
</dbReference>
<evidence type="ECO:0000256" key="3">
    <source>
        <dbReference type="ARBA" id="ARBA00022576"/>
    </source>
</evidence>
<comment type="catalytic activity">
    <reaction evidence="11">
        <text>L-valine + 2-oxoglutarate = 3-methyl-2-oxobutanoate + L-glutamate</text>
        <dbReference type="Rhea" id="RHEA:24813"/>
        <dbReference type="ChEBI" id="CHEBI:11851"/>
        <dbReference type="ChEBI" id="CHEBI:16810"/>
        <dbReference type="ChEBI" id="CHEBI:29985"/>
        <dbReference type="ChEBI" id="CHEBI:57762"/>
        <dbReference type="EC" id="2.6.1.42"/>
    </reaction>
</comment>
<dbReference type="InterPro" id="IPR036038">
    <property type="entry name" value="Aminotransferase-like"/>
</dbReference>
<evidence type="ECO:0000256" key="4">
    <source>
        <dbReference type="ARBA" id="ARBA00022605"/>
    </source>
</evidence>
<proteinExistence type="inferred from homology"/>
<keyword evidence="7 11" id="KW-0100">Branched-chain amino acid biosynthesis</keyword>
<dbReference type="Proteomes" id="UP000799766">
    <property type="component" value="Unassembled WGS sequence"/>
</dbReference>
<dbReference type="Pfam" id="PF01063">
    <property type="entry name" value="Aminotran_4"/>
    <property type="match status" value="1"/>
</dbReference>
<keyword evidence="13" id="KW-1185">Reference proteome</keyword>
<dbReference type="PANTHER" id="PTHR11825">
    <property type="entry name" value="SUBGROUP IIII AMINOTRANSFERASE"/>
    <property type="match status" value="1"/>
</dbReference>
<dbReference type="GO" id="GO:0009098">
    <property type="term" value="P:L-leucine biosynthetic process"/>
    <property type="evidence" value="ECO:0007669"/>
    <property type="project" value="TreeGrafter"/>
</dbReference>
<dbReference type="Gene3D" id="3.20.10.10">
    <property type="entry name" value="D-amino Acid Aminotransferase, subunit A, domain 2"/>
    <property type="match status" value="1"/>
</dbReference>
<dbReference type="InterPro" id="IPR043131">
    <property type="entry name" value="BCAT-like_N"/>
</dbReference>
<evidence type="ECO:0000313" key="13">
    <source>
        <dbReference type="Proteomes" id="UP000799766"/>
    </source>
</evidence>
<comment type="catalytic activity">
    <reaction evidence="11">
        <text>L-isoleucine + 2-oxoglutarate = (S)-3-methyl-2-oxopentanoate + L-glutamate</text>
        <dbReference type="Rhea" id="RHEA:24801"/>
        <dbReference type="ChEBI" id="CHEBI:16810"/>
        <dbReference type="ChEBI" id="CHEBI:29985"/>
        <dbReference type="ChEBI" id="CHEBI:35146"/>
        <dbReference type="ChEBI" id="CHEBI:58045"/>
        <dbReference type="EC" id="2.6.1.42"/>
    </reaction>
</comment>
<sequence>MPTANCLHYATQCFEGMKLYRSGADGRLRLFRPARNAARMRMSCSRIALPDFEPDALEALIKKLCAVDGGRWLPKERGDGFLYIRPAMIGSDPALGVNKPKEALLYVILCVFPALDVPGVLATGAPQAAAPPPSQQANGEGNASLTANGVALPMRPRGRGMRLLASPESEIRAWPGGFGFAKLGANYGPTLEATGAARVSGYDQVLWLFGDAAEVTEAGAANFFVVWRGKESGRLELVTAPLDSRIILEGVTRASVLDLARERLTVKENVAGLEPVDVVERTLTIHEILDAYTEGRLIEAFAAGTAFFIAPVGEIHFRGTDIEVPLAEGNSGSYAKNIKDWLKDIMWGRVEHEWGVVVPDEGVPGVV</sequence>
<dbReference type="PANTHER" id="PTHR11825:SF69">
    <property type="entry name" value="BRANCHED-CHAIN-AMINO-ACID AMINOTRANSFERASE"/>
    <property type="match status" value="1"/>
</dbReference>
<dbReference type="OrthoDB" id="1732691at2759"/>
<dbReference type="InterPro" id="IPR001544">
    <property type="entry name" value="Aminotrans_IV"/>
</dbReference>
<dbReference type="GO" id="GO:0009099">
    <property type="term" value="P:L-valine biosynthetic process"/>
    <property type="evidence" value="ECO:0007669"/>
    <property type="project" value="TreeGrafter"/>
</dbReference>
<comment type="catalytic activity">
    <reaction evidence="11">
        <text>L-leucine + 2-oxoglutarate = 4-methyl-2-oxopentanoate + L-glutamate</text>
        <dbReference type="Rhea" id="RHEA:18321"/>
        <dbReference type="ChEBI" id="CHEBI:16810"/>
        <dbReference type="ChEBI" id="CHEBI:17865"/>
        <dbReference type="ChEBI" id="CHEBI:29985"/>
        <dbReference type="ChEBI" id="CHEBI:57427"/>
        <dbReference type="EC" id="2.6.1.42"/>
    </reaction>
</comment>
<dbReference type="SUPFAM" id="SSF56752">
    <property type="entry name" value="D-aminoacid aminotransferase-like PLP-dependent enzymes"/>
    <property type="match status" value="2"/>
</dbReference>
<evidence type="ECO:0000256" key="8">
    <source>
        <dbReference type="PIRSR" id="PIRSR006468-1"/>
    </source>
</evidence>
<dbReference type="InterPro" id="IPR043132">
    <property type="entry name" value="BCAT-like_C"/>
</dbReference>
<dbReference type="InterPro" id="IPR018300">
    <property type="entry name" value="Aminotrans_IV_CS"/>
</dbReference>
<keyword evidence="5 11" id="KW-0808">Transferase</keyword>
<evidence type="ECO:0000256" key="5">
    <source>
        <dbReference type="ARBA" id="ARBA00022679"/>
    </source>
</evidence>
<feature type="modified residue" description="N6-(pyridoxal phosphate)lysine" evidence="8">
    <location>
        <position position="182"/>
    </location>
</feature>
<comment type="cofactor">
    <cofactor evidence="1 10">
        <name>pyridoxal 5'-phosphate</name>
        <dbReference type="ChEBI" id="CHEBI:597326"/>
    </cofactor>
</comment>
<comment type="similarity">
    <text evidence="2 9">Belongs to the class-IV pyridoxal-phosphate-dependent aminotransferase family.</text>
</comment>
<evidence type="ECO:0000256" key="6">
    <source>
        <dbReference type="ARBA" id="ARBA00022898"/>
    </source>
</evidence>
<keyword evidence="4 11" id="KW-0028">Amino-acid biosynthesis</keyword>
<reference evidence="12" key="1">
    <citation type="journal article" date="2020" name="Stud. Mycol.">
        <title>101 Dothideomycetes genomes: a test case for predicting lifestyles and emergence of pathogens.</title>
        <authorList>
            <person name="Haridas S."/>
            <person name="Albert R."/>
            <person name="Binder M."/>
            <person name="Bloem J."/>
            <person name="Labutti K."/>
            <person name="Salamov A."/>
            <person name="Andreopoulos B."/>
            <person name="Baker S."/>
            <person name="Barry K."/>
            <person name="Bills G."/>
            <person name="Bluhm B."/>
            <person name="Cannon C."/>
            <person name="Castanera R."/>
            <person name="Culley D."/>
            <person name="Daum C."/>
            <person name="Ezra D."/>
            <person name="Gonzalez J."/>
            <person name="Henrissat B."/>
            <person name="Kuo A."/>
            <person name="Liang C."/>
            <person name="Lipzen A."/>
            <person name="Lutzoni F."/>
            <person name="Magnuson J."/>
            <person name="Mondo S."/>
            <person name="Nolan M."/>
            <person name="Ohm R."/>
            <person name="Pangilinan J."/>
            <person name="Park H.-J."/>
            <person name="Ramirez L."/>
            <person name="Alfaro M."/>
            <person name="Sun H."/>
            <person name="Tritt A."/>
            <person name="Yoshinaga Y."/>
            <person name="Zwiers L.-H."/>
            <person name="Turgeon B."/>
            <person name="Goodwin S."/>
            <person name="Spatafora J."/>
            <person name="Crous P."/>
            <person name="Grigoriev I."/>
        </authorList>
    </citation>
    <scope>NUCLEOTIDE SEQUENCE</scope>
    <source>
        <strain evidence="12">ATCC 16933</strain>
    </source>
</reference>
<organism evidence="12 13">
    <name type="scientific">Lineolata rhizophorae</name>
    <dbReference type="NCBI Taxonomy" id="578093"/>
    <lineage>
        <taxon>Eukaryota</taxon>
        <taxon>Fungi</taxon>
        <taxon>Dikarya</taxon>
        <taxon>Ascomycota</taxon>
        <taxon>Pezizomycotina</taxon>
        <taxon>Dothideomycetes</taxon>
        <taxon>Dothideomycetes incertae sedis</taxon>
        <taxon>Lineolatales</taxon>
        <taxon>Lineolataceae</taxon>
        <taxon>Lineolata</taxon>
    </lineage>
</organism>
<evidence type="ECO:0000256" key="11">
    <source>
        <dbReference type="RuleBase" id="RU004517"/>
    </source>
</evidence>
<accession>A0A6A6PBX1</accession>
<evidence type="ECO:0000256" key="2">
    <source>
        <dbReference type="ARBA" id="ARBA00009320"/>
    </source>
</evidence>
<name>A0A6A6PBX1_9PEZI</name>
<dbReference type="AlphaFoldDB" id="A0A6A6PBX1"/>
<dbReference type="InterPro" id="IPR005786">
    <property type="entry name" value="B_amino_transII"/>
</dbReference>
<evidence type="ECO:0000256" key="9">
    <source>
        <dbReference type="RuleBase" id="RU004106"/>
    </source>
</evidence>
<dbReference type="PROSITE" id="PS00770">
    <property type="entry name" value="AA_TRANSFER_CLASS_4"/>
    <property type="match status" value="1"/>
</dbReference>
<dbReference type="FunFam" id="3.20.10.10:FF:000004">
    <property type="entry name" value="Branched-chain-amino-acid aminotransferase"/>
    <property type="match status" value="1"/>
</dbReference>
<keyword evidence="3 11" id="KW-0032">Aminotransferase</keyword>
<gene>
    <name evidence="12" type="ORF">BDY21DRAFT_331877</name>
</gene>